<proteinExistence type="predicted"/>
<keyword evidence="5" id="KW-1185">Reference proteome</keyword>
<keyword evidence="1 2" id="KW-0238">DNA-binding</keyword>
<dbReference type="InterPro" id="IPR050109">
    <property type="entry name" value="HTH-type_TetR-like_transc_reg"/>
</dbReference>
<evidence type="ECO:0000256" key="1">
    <source>
        <dbReference type="ARBA" id="ARBA00023125"/>
    </source>
</evidence>
<dbReference type="PRINTS" id="PR00455">
    <property type="entry name" value="HTHTETR"/>
</dbReference>
<dbReference type="Proteomes" id="UP000683310">
    <property type="component" value="Chromosome"/>
</dbReference>
<dbReference type="SUPFAM" id="SSF46689">
    <property type="entry name" value="Homeodomain-like"/>
    <property type="match status" value="1"/>
</dbReference>
<evidence type="ECO:0000259" key="3">
    <source>
        <dbReference type="PROSITE" id="PS50977"/>
    </source>
</evidence>
<dbReference type="PANTHER" id="PTHR30055:SF158">
    <property type="entry name" value="POSSIBLE TRANSCRIPTIONAL REGULATORY PROTEIN (PROBABLY TETR-FAMILY)"/>
    <property type="match status" value="1"/>
</dbReference>
<dbReference type="Gene3D" id="1.10.357.10">
    <property type="entry name" value="Tetracycline Repressor, domain 2"/>
    <property type="match status" value="1"/>
</dbReference>
<dbReference type="InterPro" id="IPR001647">
    <property type="entry name" value="HTH_TetR"/>
</dbReference>
<dbReference type="PROSITE" id="PS50977">
    <property type="entry name" value="HTH_TETR_2"/>
    <property type="match status" value="1"/>
</dbReference>
<name>A0ABX8CLE2_9NOCA</name>
<organism evidence="4 5">
    <name type="scientific">Nocardia tengchongensis</name>
    <dbReference type="NCBI Taxonomy" id="2055889"/>
    <lineage>
        <taxon>Bacteria</taxon>
        <taxon>Bacillati</taxon>
        <taxon>Actinomycetota</taxon>
        <taxon>Actinomycetes</taxon>
        <taxon>Mycobacteriales</taxon>
        <taxon>Nocardiaceae</taxon>
        <taxon>Nocardia</taxon>
    </lineage>
</organism>
<dbReference type="InterPro" id="IPR009057">
    <property type="entry name" value="Homeodomain-like_sf"/>
</dbReference>
<reference evidence="4 5" key="1">
    <citation type="submission" date="2021-04" db="EMBL/GenBank/DDBJ databases">
        <title>Nocardia tengchongensis.</title>
        <authorList>
            <person name="Zhuang k."/>
            <person name="Ran Y."/>
            <person name="Li W."/>
        </authorList>
    </citation>
    <scope>NUCLEOTIDE SEQUENCE [LARGE SCALE GENOMIC DNA]</scope>
    <source>
        <strain evidence="4 5">CFH S0057</strain>
    </source>
</reference>
<sequence>MAGKAATITNTAGTKGVPRAEREAQILDVAAAEIARVGYAGLSLAVVAAEAGVSKPLVYSYFGTKDGLYLACLQRAASVLGDAIDESMDGAPSSLQAAERTLAAIFAVLEPRPHDWKVVFDLSHPGEGAVYEAAWAARGRIAEQASRGVEMFLADRGLSDPRDQSALTAVWTGVVAALVDWWLDHPEETAAAMTARSRRLIAALA</sequence>
<dbReference type="EMBL" id="CP074371">
    <property type="protein sequence ID" value="QVI19718.1"/>
    <property type="molecule type" value="Genomic_DNA"/>
</dbReference>
<feature type="domain" description="HTH tetR-type" evidence="3">
    <location>
        <begin position="20"/>
        <end position="80"/>
    </location>
</feature>
<dbReference type="Pfam" id="PF00440">
    <property type="entry name" value="TetR_N"/>
    <property type="match status" value="1"/>
</dbReference>
<dbReference type="PANTHER" id="PTHR30055">
    <property type="entry name" value="HTH-TYPE TRANSCRIPTIONAL REGULATOR RUTR"/>
    <property type="match status" value="1"/>
</dbReference>
<feature type="DNA-binding region" description="H-T-H motif" evidence="2">
    <location>
        <begin position="43"/>
        <end position="62"/>
    </location>
</feature>
<accession>A0ABX8CLE2</accession>
<protein>
    <submittedName>
        <fullName evidence="4">TetR/AcrR family transcriptional regulator</fullName>
    </submittedName>
</protein>
<dbReference type="PROSITE" id="PS01081">
    <property type="entry name" value="HTH_TETR_1"/>
    <property type="match status" value="1"/>
</dbReference>
<evidence type="ECO:0000313" key="4">
    <source>
        <dbReference type="EMBL" id="QVI19718.1"/>
    </source>
</evidence>
<evidence type="ECO:0000256" key="2">
    <source>
        <dbReference type="PROSITE-ProRule" id="PRU00335"/>
    </source>
</evidence>
<dbReference type="RefSeq" id="WP_213555750.1">
    <property type="nucleotide sequence ID" value="NZ_JBHYZY010000001.1"/>
</dbReference>
<dbReference type="InterPro" id="IPR023772">
    <property type="entry name" value="DNA-bd_HTH_TetR-type_CS"/>
</dbReference>
<evidence type="ECO:0000313" key="5">
    <source>
        <dbReference type="Proteomes" id="UP000683310"/>
    </source>
</evidence>
<gene>
    <name evidence="4" type="ORF">KHQ06_25635</name>
</gene>